<dbReference type="InterPro" id="IPR052934">
    <property type="entry name" value="Methyl-DNA_Rec/Restrict_Enz"/>
</dbReference>
<feature type="domain" description="AAA+ ATPase" evidence="1">
    <location>
        <begin position="189"/>
        <end position="458"/>
    </location>
</feature>
<keyword evidence="2" id="KW-0378">Hydrolase</keyword>
<evidence type="ECO:0000313" key="3">
    <source>
        <dbReference type="Proteomes" id="UP000041827"/>
    </source>
</evidence>
<dbReference type="PANTHER" id="PTHR37291:SF1">
    <property type="entry name" value="TYPE IV METHYL-DIRECTED RESTRICTION ENZYME ECOKMCRB SUBUNIT"/>
    <property type="match status" value="1"/>
</dbReference>
<dbReference type="Gene3D" id="3.40.50.300">
    <property type="entry name" value="P-loop containing nucleotide triphosphate hydrolases"/>
    <property type="match status" value="2"/>
</dbReference>
<evidence type="ECO:0000259" key="1">
    <source>
        <dbReference type="SMART" id="SM00382"/>
    </source>
</evidence>
<reference evidence="3" key="1">
    <citation type="submission" date="2015-03" db="EMBL/GenBank/DDBJ databases">
        <authorList>
            <consortium name="Pathogen Informatics"/>
        </authorList>
    </citation>
    <scope>NUCLEOTIDE SEQUENCE [LARGE SCALE GENOMIC DNA]</scope>
    <source>
        <strain evidence="3">SMRU2248</strain>
    </source>
</reference>
<dbReference type="GO" id="GO:0016887">
    <property type="term" value="F:ATP hydrolysis activity"/>
    <property type="evidence" value="ECO:0007669"/>
    <property type="project" value="InterPro"/>
</dbReference>
<protein>
    <submittedName>
        <fullName evidence="2">Endonuclease</fullName>
        <ecNumber evidence="2">3.1.21.-</ecNumber>
    </submittedName>
</protein>
<sequence length="558" mass="65687">MNSKQNNYFFVGTRFGDDDYLEYFRKEGKWELGWHNNEENKQYQKMLKLFNKIKPGDVLFAKSTYVKKKNLPFVKKDDLKVSVMKIRGMATVKEVLDDGHTIIVDWKKEYIEREWFFFTGQETIWFPSDIKYRTKETNQLIKFAASDEIIIQDYDYFLNHPNWKKYKKLESETMLRNDFLFNYSGILRKSKNLILRGAPGTGKTYLAKEIAKELTEGHEEQIGFVQFHPSYDYTDFVEGLRPVSNGDGAIEFKLQDGIFKEFCQKAKEAQKTGGQDNFEETWAKLTDAINEKQGQYFFPRSSVPASLNSQGNVKFDSPVATKEKVYLLYKGEETKLKYETYQKIVLDHMKESYGLCDYVFPTIDTDKKFVFIIDEINRGEISKIFGELFFSIDPGYRGRDGEVSTQYANLHESDDKFYIPENVYIIGTMNDIDRSVDTFDFAMRRRFRFVEVTAESQLYILDEKLGEHAEEAKTRLRNLNVAIENVQELNSHYHIGPSYFRNLKELDYDYELLWSDYLKPLLEDYLRGSYEEDEILNTLKKAYDLRNQQDIGDDDAVN</sequence>
<dbReference type="EC" id="3.1.21.-" evidence="2"/>
<dbReference type="GO" id="GO:0005524">
    <property type="term" value="F:ATP binding"/>
    <property type="evidence" value="ECO:0007669"/>
    <property type="project" value="InterPro"/>
</dbReference>
<name>A0A0T8U709_9STRE</name>
<dbReference type="SUPFAM" id="SSF52540">
    <property type="entry name" value="P-loop containing nucleoside triphosphate hydrolases"/>
    <property type="match status" value="1"/>
</dbReference>
<accession>A0A0T8U709</accession>
<dbReference type="InterPro" id="IPR027417">
    <property type="entry name" value="P-loop_NTPase"/>
</dbReference>
<organism evidence="2 3">
    <name type="scientific">Streptococcus pseudopneumoniae</name>
    <dbReference type="NCBI Taxonomy" id="257758"/>
    <lineage>
        <taxon>Bacteria</taxon>
        <taxon>Bacillati</taxon>
        <taxon>Bacillota</taxon>
        <taxon>Bacilli</taxon>
        <taxon>Lactobacillales</taxon>
        <taxon>Streptococcaceae</taxon>
        <taxon>Streptococcus</taxon>
    </lineage>
</organism>
<dbReference type="InterPro" id="IPR003593">
    <property type="entry name" value="AAA+_ATPase"/>
</dbReference>
<keyword evidence="2" id="KW-0255">Endonuclease</keyword>
<dbReference type="PANTHER" id="PTHR37291">
    <property type="entry name" value="5-METHYLCYTOSINE-SPECIFIC RESTRICTION ENZYME B"/>
    <property type="match status" value="1"/>
</dbReference>
<dbReference type="Pfam" id="PF07728">
    <property type="entry name" value="AAA_5"/>
    <property type="match status" value="2"/>
</dbReference>
<dbReference type="AlphaFoldDB" id="A0A0T8U709"/>
<dbReference type="Proteomes" id="UP000041827">
    <property type="component" value="Unassembled WGS sequence"/>
</dbReference>
<gene>
    <name evidence="2" type="primary">mcrB</name>
    <name evidence="2" type="ORF">ERS021757_00930</name>
</gene>
<dbReference type="SMART" id="SM00382">
    <property type="entry name" value="AAA"/>
    <property type="match status" value="1"/>
</dbReference>
<dbReference type="EMBL" id="CMJT01000007">
    <property type="protein sequence ID" value="CKA91053.1"/>
    <property type="molecule type" value="Genomic_DNA"/>
</dbReference>
<keyword evidence="2" id="KW-0540">Nuclease</keyword>
<dbReference type="GO" id="GO:0004519">
    <property type="term" value="F:endonuclease activity"/>
    <property type="evidence" value="ECO:0007669"/>
    <property type="project" value="UniProtKB-KW"/>
</dbReference>
<evidence type="ECO:0000313" key="2">
    <source>
        <dbReference type="EMBL" id="CKA91053.1"/>
    </source>
</evidence>
<dbReference type="RefSeq" id="WP_050261505.1">
    <property type="nucleotide sequence ID" value="NZ_CMJT01000007.1"/>
</dbReference>
<proteinExistence type="predicted"/>
<dbReference type="InterPro" id="IPR011704">
    <property type="entry name" value="ATPase_dyneun-rel_AAA"/>
</dbReference>